<gene>
    <name evidence="2" type="ORF">EAH_00053120</name>
</gene>
<evidence type="ECO:0000313" key="3">
    <source>
        <dbReference type="Proteomes" id="UP000018050"/>
    </source>
</evidence>
<reference evidence="2" key="1">
    <citation type="submission" date="2013-10" db="EMBL/GenBank/DDBJ databases">
        <title>Genomic analysis of the causative agents of coccidiosis in chickens.</title>
        <authorList>
            <person name="Reid A.J."/>
            <person name="Blake D."/>
            <person name="Billington K."/>
            <person name="Browne H."/>
            <person name="Dunn M."/>
            <person name="Hung S."/>
            <person name="Kawahara F."/>
            <person name="Miranda-Saavedra D."/>
            <person name="Mourier T."/>
            <person name="Nagra H."/>
            <person name="Otto T.D."/>
            <person name="Rawlings N."/>
            <person name="Sanchez A."/>
            <person name="Sanders M."/>
            <person name="Subramaniam C."/>
            <person name="Tay Y."/>
            <person name="Dear P."/>
            <person name="Doerig C."/>
            <person name="Gruber A."/>
            <person name="Parkinson J."/>
            <person name="Shirley M."/>
            <person name="Wan K.L."/>
            <person name="Berriman M."/>
            <person name="Tomley F."/>
            <person name="Pain A."/>
        </authorList>
    </citation>
    <scope>NUCLEOTIDE SEQUENCE</scope>
    <source>
        <strain evidence="2">Houghton</strain>
    </source>
</reference>
<proteinExistence type="predicted"/>
<evidence type="ECO:0000313" key="2">
    <source>
        <dbReference type="EMBL" id="CDI84501.1"/>
    </source>
</evidence>
<dbReference type="EMBL" id="HG673701">
    <property type="protein sequence ID" value="CDI84501.1"/>
    <property type="molecule type" value="Genomic_DNA"/>
</dbReference>
<feature type="region of interest" description="Disordered" evidence="1">
    <location>
        <begin position="395"/>
        <end position="418"/>
    </location>
</feature>
<evidence type="ECO:0000256" key="1">
    <source>
        <dbReference type="SAM" id="MobiDB-lite"/>
    </source>
</evidence>
<dbReference type="GeneID" id="25273382"/>
<dbReference type="SUPFAM" id="SSF50630">
    <property type="entry name" value="Acid proteases"/>
    <property type="match status" value="1"/>
</dbReference>
<accession>U6GW87</accession>
<dbReference type="Proteomes" id="UP000018050">
    <property type="component" value="Unassembled WGS sequence"/>
</dbReference>
<dbReference type="CDD" id="cd00303">
    <property type="entry name" value="retropepsin_like"/>
    <property type="match status" value="1"/>
</dbReference>
<name>U6GW87_EIMAC</name>
<dbReference type="VEuPathDB" id="ToxoDB:EAH_00053120"/>
<reference evidence="2" key="2">
    <citation type="submission" date="2013-10" db="EMBL/GenBank/DDBJ databases">
        <authorList>
            <person name="Aslett M."/>
        </authorList>
    </citation>
    <scope>NUCLEOTIDE SEQUENCE</scope>
    <source>
        <strain evidence="2">Houghton</strain>
    </source>
</reference>
<dbReference type="RefSeq" id="XP_013246542.1">
    <property type="nucleotide sequence ID" value="XM_013391088.1"/>
</dbReference>
<dbReference type="OrthoDB" id="2431547at2759"/>
<dbReference type="InterPro" id="IPR021109">
    <property type="entry name" value="Peptidase_aspartic_dom_sf"/>
</dbReference>
<protein>
    <submittedName>
        <fullName evidence="2">Uncharacterized protein</fullName>
    </submittedName>
</protein>
<dbReference type="Gene3D" id="2.40.70.10">
    <property type="entry name" value="Acid Proteases"/>
    <property type="match status" value="1"/>
</dbReference>
<keyword evidence="3" id="KW-1185">Reference proteome</keyword>
<feature type="region of interest" description="Disordered" evidence="1">
    <location>
        <begin position="1"/>
        <end position="21"/>
    </location>
</feature>
<organism evidence="2 3">
    <name type="scientific">Eimeria acervulina</name>
    <name type="common">Coccidian parasite</name>
    <dbReference type="NCBI Taxonomy" id="5801"/>
    <lineage>
        <taxon>Eukaryota</taxon>
        <taxon>Sar</taxon>
        <taxon>Alveolata</taxon>
        <taxon>Apicomplexa</taxon>
        <taxon>Conoidasida</taxon>
        <taxon>Coccidia</taxon>
        <taxon>Eucoccidiorida</taxon>
        <taxon>Eimeriorina</taxon>
        <taxon>Eimeriidae</taxon>
        <taxon>Eimeria</taxon>
    </lineage>
</organism>
<sequence length="418" mass="46482">MSGQRSTSAPAPPIPREKGSNMDSLMTLMELRFMTRGLPPELWGDDLGEYLDEEALRCWTDLLRSGMGHYARDSRTSGSTRTGAGSIKFLDNRTADRTAISTFKRGSLDVVGGKRASPSNRGRGVMCAVATEPNAIPVSPRWEEKLIDKEQGAPVDGLGPPACWKLSAERWTAAQATSGNREVAHDADNSREVNDGVSLENSQSVTNVELPPWWRELVVNEGSKKEGMLCSVGTPPVLPVEVVGHSCEARPDNGASRSFINPRLVDTLQLKVRKRSDVRVFTVANGAQLRIDRAVENLRVWCGRECFTGDYLVGPVPCDIVLGFDWLTRHKVAWYFQSDKLRTHLDGRWCELPLVRTHMDKPTEDDRQTAPKRTPAEEAYDLLARQVAQMTEAEAAALLRSPPKRTKQRTKNWKESAF</sequence>
<dbReference type="AlphaFoldDB" id="U6GW87"/>
<feature type="compositionally biased region" description="Basic residues" evidence="1">
    <location>
        <begin position="402"/>
        <end position="411"/>
    </location>
</feature>